<organism evidence="1 2">
    <name type="scientific">Clunio marinus</name>
    <dbReference type="NCBI Taxonomy" id="568069"/>
    <lineage>
        <taxon>Eukaryota</taxon>
        <taxon>Metazoa</taxon>
        <taxon>Ecdysozoa</taxon>
        <taxon>Arthropoda</taxon>
        <taxon>Hexapoda</taxon>
        <taxon>Insecta</taxon>
        <taxon>Pterygota</taxon>
        <taxon>Neoptera</taxon>
        <taxon>Endopterygota</taxon>
        <taxon>Diptera</taxon>
        <taxon>Nematocera</taxon>
        <taxon>Chironomoidea</taxon>
        <taxon>Chironomidae</taxon>
        <taxon>Clunio</taxon>
    </lineage>
</organism>
<sequence length="159" mass="18444">MQATIHLSLMCWEEINWKMMKQHKFATRHAVSFVCSINADAKRDVKSLIISKHFAYLLLTLKLNYSFVCYVMFIKLTTSLDKHDVMIMSTYKLLTQPQNGSLLCLSFFNLSFNLHTESFLAHEIDKVKNATNTRFPPQHSNSKKQILLRQEKSSKAIAQ</sequence>
<accession>A0A1J1IKP2</accession>
<evidence type="ECO:0000313" key="2">
    <source>
        <dbReference type="Proteomes" id="UP000183832"/>
    </source>
</evidence>
<reference evidence="1 2" key="1">
    <citation type="submission" date="2015-04" db="EMBL/GenBank/DDBJ databases">
        <authorList>
            <person name="Syromyatnikov M.Y."/>
            <person name="Popov V.N."/>
        </authorList>
    </citation>
    <scope>NUCLEOTIDE SEQUENCE [LARGE SCALE GENOMIC DNA]</scope>
</reference>
<keyword evidence="2" id="KW-1185">Reference proteome</keyword>
<dbReference type="AlphaFoldDB" id="A0A1J1IKP2"/>
<evidence type="ECO:0000313" key="1">
    <source>
        <dbReference type="EMBL" id="CRL00744.1"/>
    </source>
</evidence>
<name>A0A1J1IKP2_9DIPT</name>
<dbReference type="Proteomes" id="UP000183832">
    <property type="component" value="Unassembled WGS sequence"/>
</dbReference>
<protein>
    <submittedName>
        <fullName evidence="1">CLUMA_CG014000, isoform A</fullName>
    </submittedName>
</protein>
<dbReference type="EMBL" id="CVRI01000054">
    <property type="protein sequence ID" value="CRL00744.1"/>
    <property type="molecule type" value="Genomic_DNA"/>
</dbReference>
<gene>
    <name evidence="1" type="ORF">CLUMA_CG014000</name>
</gene>
<proteinExistence type="predicted"/>